<dbReference type="OrthoDB" id="425014at2759"/>
<sequence length="212" mass="24436">MTIVQKQSTLKPTHSDRPVSLSAAEARLGGRFRLDTRRKDNGDRLLQMCADHRLFLCSTNFRNSGNRLTTWCSPSNQRRIHIAVSYRWRGSIPACHSFWDTGVGSDHALVRCCFSLRFSGVRKMRTPRLAIEKLVDPEVKQNYQNQLLECLPDGKMSDINSHWEKPRITFTNLRHLWRQEGTSLDPRGRVFQATVRAAVSYGCETWLLRTGF</sequence>
<dbReference type="CTD" id="20327918"/>
<evidence type="ECO:0000313" key="2">
    <source>
        <dbReference type="Proteomes" id="UP000054324"/>
    </source>
</evidence>
<keyword evidence="2" id="KW-1185">Reference proteome</keyword>
<reference evidence="1 2" key="1">
    <citation type="submission" date="2013-11" db="EMBL/GenBank/DDBJ databases">
        <title>Opisthorchis viverrini - life in the bile duct.</title>
        <authorList>
            <person name="Young N.D."/>
            <person name="Nagarajan N."/>
            <person name="Lin S.J."/>
            <person name="Korhonen P.K."/>
            <person name="Jex A.R."/>
            <person name="Hall R.S."/>
            <person name="Safavi-Hemami H."/>
            <person name="Kaewkong W."/>
            <person name="Bertrand D."/>
            <person name="Gao S."/>
            <person name="Seet Q."/>
            <person name="Wongkham S."/>
            <person name="Teh B.T."/>
            <person name="Wongkham C."/>
            <person name="Intapan P.M."/>
            <person name="Maleewong W."/>
            <person name="Yang X."/>
            <person name="Hu M."/>
            <person name="Wang Z."/>
            <person name="Hofmann A."/>
            <person name="Sternberg P.W."/>
            <person name="Tan P."/>
            <person name="Wang J."/>
            <person name="Gasser R.B."/>
        </authorList>
    </citation>
    <scope>NUCLEOTIDE SEQUENCE [LARGE SCALE GENOMIC DNA]</scope>
</reference>
<dbReference type="RefSeq" id="XP_009168586.1">
    <property type="nucleotide sequence ID" value="XM_009170322.1"/>
</dbReference>
<dbReference type="AlphaFoldDB" id="A0A075AFG0"/>
<gene>
    <name evidence="1" type="ORF">T265_13751</name>
</gene>
<proteinExistence type="predicted"/>
<evidence type="ECO:0000313" key="1">
    <source>
        <dbReference type="EMBL" id="KER27689.1"/>
    </source>
</evidence>
<dbReference type="KEGG" id="ovi:T265_13751"/>
<dbReference type="GeneID" id="20327918"/>
<organism evidence="1 2">
    <name type="scientific">Opisthorchis viverrini</name>
    <name type="common">Southeast Asian liver fluke</name>
    <dbReference type="NCBI Taxonomy" id="6198"/>
    <lineage>
        <taxon>Eukaryota</taxon>
        <taxon>Metazoa</taxon>
        <taxon>Spiralia</taxon>
        <taxon>Lophotrochozoa</taxon>
        <taxon>Platyhelminthes</taxon>
        <taxon>Trematoda</taxon>
        <taxon>Digenea</taxon>
        <taxon>Opisthorchiida</taxon>
        <taxon>Opisthorchiata</taxon>
        <taxon>Opisthorchiidae</taxon>
        <taxon>Opisthorchis</taxon>
    </lineage>
</organism>
<accession>A0A075AFG0</accession>
<dbReference type="EMBL" id="KL596717">
    <property type="protein sequence ID" value="KER27689.1"/>
    <property type="molecule type" value="Genomic_DNA"/>
</dbReference>
<dbReference type="Proteomes" id="UP000054324">
    <property type="component" value="Unassembled WGS sequence"/>
</dbReference>
<name>A0A075AFG0_OPIVI</name>
<protein>
    <submittedName>
        <fullName evidence="1">Uncharacterized protein</fullName>
    </submittedName>
</protein>